<dbReference type="Gene3D" id="3.30.9.10">
    <property type="entry name" value="D-Amino Acid Oxidase, subunit A, domain 2"/>
    <property type="match status" value="1"/>
</dbReference>
<name>A0A5C4W6K8_9ACTN</name>
<dbReference type="AlphaFoldDB" id="A0A5C4W6K8"/>
<protein>
    <submittedName>
        <fullName evidence="2">FAD-dependent oxidoreductase</fullName>
    </submittedName>
</protein>
<organism evidence="2 3">
    <name type="scientific">Nonomuraea phyllanthi</name>
    <dbReference type="NCBI Taxonomy" id="2219224"/>
    <lineage>
        <taxon>Bacteria</taxon>
        <taxon>Bacillati</taxon>
        <taxon>Actinomycetota</taxon>
        <taxon>Actinomycetes</taxon>
        <taxon>Streptosporangiales</taxon>
        <taxon>Streptosporangiaceae</taxon>
        <taxon>Nonomuraea</taxon>
    </lineage>
</organism>
<reference evidence="2 3" key="1">
    <citation type="submission" date="2019-10" db="EMBL/GenBank/DDBJ databases">
        <title>Nonomuraea sp. nov., isolated from Phyllanthus amarus.</title>
        <authorList>
            <person name="Klykleung N."/>
            <person name="Tanasupawat S."/>
        </authorList>
    </citation>
    <scope>NUCLEOTIDE SEQUENCE [LARGE SCALE GENOMIC DNA]</scope>
    <source>
        <strain evidence="2 3">PA1-10</strain>
    </source>
</reference>
<evidence type="ECO:0000313" key="3">
    <source>
        <dbReference type="Proteomes" id="UP000312512"/>
    </source>
</evidence>
<comment type="caution">
    <text evidence="2">The sequence shown here is derived from an EMBL/GenBank/DDBJ whole genome shotgun (WGS) entry which is preliminary data.</text>
</comment>
<keyword evidence="3" id="KW-1185">Reference proteome</keyword>
<evidence type="ECO:0000259" key="1">
    <source>
        <dbReference type="Pfam" id="PF01266"/>
    </source>
</evidence>
<dbReference type="PANTHER" id="PTHR13847">
    <property type="entry name" value="SARCOSINE DEHYDROGENASE-RELATED"/>
    <property type="match status" value="1"/>
</dbReference>
<dbReference type="RefSeq" id="WP_139633247.1">
    <property type="nucleotide sequence ID" value="NZ_VDLX02000010.1"/>
</dbReference>
<dbReference type="Gene3D" id="3.50.50.60">
    <property type="entry name" value="FAD/NAD(P)-binding domain"/>
    <property type="match status" value="1"/>
</dbReference>
<dbReference type="InterPro" id="IPR006076">
    <property type="entry name" value="FAD-dep_OxRdtase"/>
</dbReference>
<accession>A0A5C4W6K8</accession>
<evidence type="ECO:0000313" key="2">
    <source>
        <dbReference type="EMBL" id="KAB8192176.1"/>
    </source>
</evidence>
<sequence>MTRVAVIGAGSIGANIAYRLAARGAEVTVVDAGKPGNGTSAASISWLSTFPQIAGSVPAMVAHRRRTNDGFRRLAGEIGDGWIHWTGTLTWADLPRTAARLRQDFAAMTAMGEPLRELDAGAVRAAEPGLDPPPDTPVYLEEDGGWVDAPAMVAALLRGAGWHGATVLQDAPVLAVKADGDRHVVRTPEGEVTADVVVNAAGSWASHVGALAGAPVPLDLRPGLVVWSRPLATPIGRVINSTTLNIRPDPDGGVAVHWRGEDTYTAHGYNAETPAQVIEAAAEVIPELRGTAPARSAVGVRPVPPGGPVVGWHPSRPGLYVAVSHGGIGWGPTWGDLAAAAILDGDTSPAAEAFTPRRFLR</sequence>
<feature type="domain" description="FAD dependent oxidoreductase" evidence="1">
    <location>
        <begin position="3"/>
        <end position="335"/>
    </location>
</feature>
<dbReference type="OrthoDB" id="4775411at2"/>
<dbReference type="Proteomes" id="UP000312512">
    <property type="component" value="Unassembled WGS sequence"/>
</dbReference>
<dbReference type="InterPro" id="IPR036188">
    <property type="entry name" value="FAD/NAD-bd_sf"/>
</dbReference>
<dbReference type="EMBL" id="VDLX02000010">
    <property type="protein sequence ID" value="KAB8192176.1"/>
    <property type="molecule type" value="Genomic_DNA"/>
</dbReference>
<dbReference type="Pfam" id="PF01266">
    <property type="entry name" value="DAO"/>
    <property type="match status" value="1"/>
</dbReference>
<gene>
    <name evidence="2" type="ORF">FH608_026105</name>
</gene>
<dbReference type="SUPFAM" id="SSF51905">
    <property type="entry name" value="FAD/NAD(P)-binding domain"/>
    <property type="match status" value="1"/>
</dbReference>
<proteinExistence type="predicted"/>
<dbReference type="GO" id="GO:0005737">
    <property type="term" value="C:cytoplasm"/>
    <property type="evidence" value="ECO:0007669"/>
    <property type="project" value="TreeGrafter"/>
</dbReference>